<protein>
    <submittedName>
        <fullName evidence="1">Uncharacterized protein</fullName>
    </submittedName>
</protein>
<dbReference type="EMBL" id="JAERWL010000009">
    <property type="protein sequence ID" value="MBM9476878.1"/>
    <property type="molecule type" value="Genomic_DNA"/>
</dbReference>
<dbReference type="Proteomes" id="UP000663801">
    <property type="component" value="Unassembled WGS sequence"/>
</dbReference>
<organism evidence="1 2">
    <name type="scientific">Nakamurella flavida</name>
    <dbReference type="NCBI Taxonomy" id="363630"/>
    <lineage>
        <taxon>Bacteria</taxon>
        <taxon>Bacillati</taxon>
        <taxon>Actinomycetota</taxon>
        <taxon>Actinomycetes</taxon>
        <taxon>Nakamurellales</taxon>
        <taxon>Nakamurellaceae</taxon>
        <taxon>Nakamurella</taxon>
    </lineage>
</organism>
<sequence>MITPHTSGPGPQIDAFTGRLRAWPVSSWRHGDRAARTRRALQELADLAAPQPGEHPVPDLGAHVLADQLVVLVRAARDAGVEEDRLAGLLDALAGDLGLRR</sequence>
<evidence type="ECO:0000313" key="1">
    <source>
        <dbReference type="EMBL" id="MBM9476878.1"/>
    </source>
</evidence>
<comment type="caution">
    <text evidence="1">The sequence shown here is derived from an EMBL/GenBank/DDBJ whole genome shotgun (WGS) entry which is preliminary data.</text>
</comment>
<reference evidence="1" key="1">
    <citation type="submission" date="2021-01" db="EMBL/GenBank/DDBJ databases">
        <title>KCTC 19127 draft genome.</title>
        <authorList>
            <person name="An D."/>
        </authorList>
    </citation>
    <scope>NUCLEOTIDE SEQUENCE</scope>
    <source>
        <strain evidence="1">KCTC 19127</strain>
    </source>
</reference>
<name>A0A939C0M6_9ACTN</name>
<dbReference type="AlphaFoldDB" id="A0A939C0M6"/>
<evidence type="ECO:0000313" key="2">
    <source>
        <dbReference type="Proteomes" id="UP000663801"/>
    </source>
</evidence>
<gene>
    <name evidence="1" type="ORF">JL107_10510</name>
</gene>
<accession>A0A939C0M6</accession>
<dbReference type="RefSeq" id="WP_205256997.1">
    <property type="nucleotide sequence ID" value="NZ_BAAAPV010000001.1"/>
</dbReference>
<keyword evidence="2" id="KW-1185">Reference proteome</keyword>
<proteinExistence type="predicted"/>